<evidence type="ECO:0000256" key="9">
    <source>
        <dbReference type="SAM" id="Phobius"/>
    </source>
</evidence>
<feature type="transmembrane region" description="Helical" evidence="9">
    <location>
        <begin position="20"/>
        <end position="43"/>
    </location>
</feature>
<dbReference type="Proteomes" id="UP000183832">
    <property type="component" value="Unassembled WGS sequence"/>
</dbReference>
<evidence type="ECO:0000256" key="4">
    <source>
        <dbReference type="ARBA" id="ARBA00022725"/>
    </source>
</evidence>
<keyword evidence="2" id="KW-0716">Sensory transduction</keyword>
<feature type="transmembrane region" description="Helical" evidence="9">
    <location>
        <begin position="143"/>
        <end position="166"/>
    </location>
</feature>
<reference evidence="10 11" key="1">
    <citation type="submission" date="2015-04" db="EMBL/GenBank/DDBJ databases">
        <authorList>
            <person name="Syromyatnikov M.Y."/>
            <person name="Popov V.N."/>
        </authorList>
    </citation>
    <scope>NUCLEOTIDE SEQUENCE [LARGE SCALE GENOMIC DNA]</scope>
</reference>
<protein>
    <submittedName>
        <fullName evidence="10">CLUMA_CG010665, isoform A</fullName>
    </submittedName>
</protein>
<proteinExistence type="predicted"/>
<dbReference type="GO" id="GO:0005886">
    <property type="term" value="C:plasma membrane"/>
    <property type="evidence" value="ECO:0007669"/>
    <property type="project" value="TreeGrafter"/>
</dbReference>
<evidence type="ECO:0000256" key="8">
    <source>
        <dbReference type="ARBA" id="ARBA00023224"/>
    </source>
</evidence>
<keyword evidence="5 9" id="KW-1133">Transmembrane helix</keyword>
<dbReference type="AlphaFoldDB" id="A0A1J1IAF9"/>
<keyword evidence="7" id="KW-0675">Receptor</keyword>
<evidence type="ECO:0000256" key="5">
    <source>
        <dbReference type="ARBA" id="ARBA00022989"/>
    </source>
</evidence>
<gene>
    <name evidence="10" type="ORF">CLUMA_CG010665</name>
</gene>
<dbReference type="GO" id="GO:0007165">
    <property type="term" value="P:signal transduction"/>
    <property type="evidence" value="ECO:0007669"/>
    <property type="project" value="UniProtKB-KW"/>
</dbReference>
<evidence type="ECO:0000313" key="10">
    <source>
        <dbReference type="EMBL" id="CRK97269.1"/>
    </source>
</evidence>
<organism evidence="10 11">
    <name type="scientific">Clunio marinus</name>
    <dbReference type="NCBI Taxonomy" id="568069"/>
    <lineage>
        <taxon>Eukaryota</taxon>
        <taxon>Metazoa</taxon>
        <taxon>Ecdysozoa</taxon>
        <taxon>Arthropoda</taxon>
        <taxon>Hexapoda</taxon>
        <taxon>Insecta</taxon>
        <taxon>Pterygota</taxon>
        <taxon>Neoptera</taxon>
        <taxon>Endopterygota</taxon>
        <taxon>Diptera</taxon>
        <taxon>Nematocera</taxon>
        <taxon>Chironomoidea</taxon>
        <taxon>Chironomidae</taxon>
        <taxon>Clunio</taxon>
    </lineage>
</organism>
<sequence length="273" mass="31124">MKIYSGTLPKENLKEYLRFITTYVIVMVGVMAPIGFPMIQFLINGTISFQINHWTPYDSHAPENFLPTSLFLFLFAIYTIIYMMGTDSLLYALMTVVAMEFNILKIDFTQLKFLTDDERNKKINELIATHNKLLELADDLQSIYGFFLLYNFLTSSLMMCFLAFQISTGGDIGFYASTIAMVGGQVLLLCFYGQKILDSSSDVASGVYECGWEEFKDKSLKKKLLLVMMRAQNSKKLTAMGFVDISLPTFTTKEALNSTKQQHFIIFFISFLT</sequence>
<evidence type="ECO:0000313" key="11">
    <source>
        <dbReference type="Proteomes" id="UP000183832"/>
    </source>
</evidence>
<feature type="transmembrane region" description="Helical" evidence="9">
    <location>
        <begin position="172"/>
        <end position="192"/>
    </location>
</feature>
<evidence type="ECO:0000256" key="3">
    <source>
        <dbReference type="ARBA" id="ARBA00022692"/>
    </source>
</evidence>
<evidence type="ECO:0000256" key="2">
    <source>
        <dbReference type="ARBA" id="ARBA00022606"/>
    </source>
</evidence>
<keyword evidence="8" id="KW-0807">Transducer</keyword>
<dbReference type="InterPro" id="IPR004117">
    <property type="entry name" value="7tm6_olfct_rcpt"/>
</dbReference>
<dbReference type="GO" id="GO:0005549">
    <property type="term" value="F:odorant binding"/>
    <property type="evidence" value="ECO:0007669"/>
    <property type="project" value="InterPro"/>
</dbReference>
<keyword evidence="3 9" id="KW-0812">Transmembrane</keyword>
<evidence type="ECO:0000256" key="6">
    <source>
        <dbReference type="ARBA" id="ARBA00023136"/>
    </source>
</evidence>
<comment type="subcellular location">
    <subcellularLocation>
        <location evidence="1">Membrane</location>
        <topology evidence="1">Multi-pass membrane protein</topology>
    </subcellularLocation>
</comment>
<name>A0A1J1IAF9_9DIPT</name>
<dbReference type="PANTHER" id="PTHR21137">
    <property type="entry name" value="ODORANT RECEPTOR"/>
    <property type="match status" value="1"/>
</dbReference>
<keyword evidence="6 9" id="KW-0472">Membrane</keyword>
<evidence type="ECO:0000256" key="1">
    <source>
        <dbReference type="ARBA" id="ARBA00004141"/>
    </source>
</evidence>
<evidence type="ECO:0000256" key="7">
    <source>
        <dbReference type="ARBA" id="ARBA00023170"/>
    </source>
</evidence>
<dbReference type="STRING" id="568069.A0A1J1IAF9"/>
<dbReference type="OrthoDB" id="7730765at2759"/>
<dbReference type="GO" id="GO:0004984">
    <property type="term" value="F:olfactory receptor activity"/>
    <property type="evidence" value="ECO:0007669"/>
    <property type="project" value="InterPro"/>
</dbReference>
<dbReference type="PANTHER" id="PTHR21137:SF44">
    <property type="entry name" value="ODORANT RECEPTOR 13A-RELATED"/>
    <property type="match status" value="1"/>
</dbReference>
<keyword evidence="11" id="KW-1185">Reference proteome</keyword>
<dbReference type="Pfam" id="PF02949">
    <property type="entry name" value="7tm_6"/>
    <property type="match status" value="1"/>
</dbReference>
<accession>A0A1J1IAF9</accession>
<dbReference type="EMBL" id="CVRI01000047">
    <property type="protein sequence ID" value="CRK97269.1"/>
    <property type="molecule type" value="Genomic_DNA"/>
</dbReference>
<feature type="transmembrane region" description="Helical" evidence="9">
    <location>
        <begin position="64"/>
        <end position="82"/>
    </location>
</feature>
<keyword evidence="4" id="KW-0552">Olfaction</keyword>